<dbReference type="PROSITE" id="PS51420">
    <property type="entry name" value="RHO"/>
    <property type="match status" value="1"/>
</dbReference>
<dbReference type="STRING" id="461836.A0A0L0DVS0"/>
<evidence type="ECO:0000313" key="10">
    <source>
        <dbReference type="Proteomes" id="UP000054408"/>
    </source>
</evidence>
<dbReference type="FunFam" id="3.40.50.300:FF:000067">
    <property type="entry name" value="ras-related protein RABA1f"/>
    <property type="match status" value="1"/>
</dbReference>
<evidence type="ECO:0000256" key="3">
    <source>
        <dbReference type="ARBA" id="ARBA00023134"/>
    </source>
</evidence>
<name>A0A0L0DVS0_THETB</name>
<dbReference type="InterPro" id="IPR001806">
    <property type="entry name" value="Small_GTPase"/>
</dbReference>
<dbReference type="InterPro" id="IPR027417">
    <property type="entry name" value="P-loop_NTPase"/>
</dbReference>
<dbReference type="Proteomes" id="UP000054408">
    <property type="component" value="Unassembled WGS sequence"/>
</dbReference>
<dbReference type="GO" id="GO:0003924">
    <property type="term" value="F:GTPase activity"/>
    <property type="evidence" value="ECO:0007669"/>
    <property type="project" value="InterPro"/>
</dbReference>
<gene>
    <name evidence="9" type="ORF">AMSG_01882</name>
</gene>
<protein>
    <submittedName>
        <fullName evidence="9">Rab11-1a</fullName>
    </submittedName>
</protein>
<dbReference type="PRINTS" id="PR00449">
    <property type="entry name" value="RASTRNSFRMNG"/>
</dbReference>
<dbReference type="RefSeq" id="XP_013761386.1">
    <property type="nucleotide sequence ID" value="XM_013905932.1"/>
</dbReference>
<dbReference type="InterPro" id="IPR005225">
    <property type="entry name" value="Small_GTP-bd"/>
</dbReference>
<dbReference type="OMA" id="KRACCIN"/>
<evidence type="ECO:0000256" key="5">
    <source>
        <dbReference type="ARBA" id="ARBA00023288"/>
    </source>
</evidence>
<keyword evidence="3" id="KW-0342">GTP-binding</keyword>
<dbReference type="AlphaFoldDB" id="A0A0L0DVS0"/>
<dbReference type="PROSITE" id="PS51421">
    <property type="entry name" value="RAS"/>
    <property type="match status" value="1"/>
</dbReference>
<dbReference type="NCBIfam" id="TIGR00231">
    <property type="entry name" value="small_GTP"/>
    <property type="match status" value="1"/>
</dbReference>
<evidence type="ECO:0000256" key="8">
    <source>
        <dbReference type="SAM" id="MobiDB-lite"/>
    </source>
</evidence>
<dbReference type="SMART" id="SM00176">
    <property type="entry name" value="RAN"/>
    <property type="match status" value="1"/>
</dbReference>
<dbReference type="Gene3D" id="3.40.50.300">
    <property type="entry name" value="P-loop containing nucleotide triphosphate hydrolases"/>
    <property type="match status" value="1"/>
</dbReference>
<dbReference type="EMBL" id="GL349439">
    <property type="protein sequence ID" value="KNC55613.1"/>
    <property type="molecule type" value="Genomic_DNA"/>
</dbReference>
<dbReference type="GeneID" id="25561603"/>
<dbReference type="Pfam" id="PF00071">
    <property type="entry name" value="Ras"/>
    <property type="match status" value="1"/>
</dbReference>
<dbReference type="SMART" id="SM00174">
    <property type="entry name" value="RHO"/>
    <property type="match status" value="1"/>
</dbReference>
<comment type="similarity">
    <text evidence="1">Belongs to the small GTPase superfamily. Rab family.</text>
</comment>
<evidence type="ECO:0000256" key="1">
    <source>
        <dbReference type="ARBA" id="ARBA00006270"/>
    </source>
</evidence>
<dbReference type="GO" id="GO:0005525">
    <property type="term" value="F:GTP binding"/>
    <property type="evidence" value="ECO:0007669"/>
    <property type="project" value="UniProtKB-KW"/>
</dbReference>
<reference evidence="9 10" key="1">
    <citation type="submission" date="2010-05" db="EMBL/GenBank/DDBJ databases">
        <title>The Genome Sequence of Thecamonas trahens ATCC 50062.</title>
        <authorList>
            <consortium name="The Broad Institute Genome Sequencing Platform"/>
            <person name="Russ C."/>
            <person name="Cuomo C."/>
            <person name="Shea T."/>
            <person name="Young S.K."/>
            <person name="Zeng Q."/>
            <person name="Koehrsen M."/>
            <person name="Haas B."/>
            <person name="Borodovsky M."/>
            <person name="Guigo R."/>
            <person name="Alvarado L."/>
            <person name="Berlin A."/>
            <person name="Bochicchio J."/>
            <person name="Borenstein D."/>
            <person name="Chapman S."/>
            <person name="Chen Z."/>
            <person name="Freedman E."/>
            <person name="Gellesch M."/>
            <person name="Goldberg J."/>
            <person name="Griggs A."/>
            <person name="Gujja S."/>
            <person name="Heilman E."/>
            <person name="Heiman D."/>
            <person name="Hepburn T."/>
            <person name="Howarth C."/>
            <person name="Jen D."/>
            <person name="Larson L."/>
            <person name="Mehta T."/>
            <person name="Park D."/>
            <person name="Pearson M."/>
            <person name="Roberts A."/>
            <person name="Saif S."/>
            <person name="Shenoy N."/>
            <person name="Sisk P."/>
            <person name="Stolte C."/>
            <person name="Sykes S."/>
            <person name="Thomson T."/>
            <person name="Walk T."/>
            <person name="White J."/>
            <person name="Yandava C."/>
            <person name="Burger G."/>
            <person name="Gray M.W."/>
            <person name="Holland P.W.H."/>
            <person name="King N."/>
            <person name="Lang F.B.F."/>
            <person name="Roger A.J."/>
            <person name="Ruiz-Trillo I."/>
            <person name="Lander E."/>
            <person name="Nusbaum C."/>
        </authorList>
    </citation>
    <scope>NUCLEOTIDE SEQUENCE [LARGE SCALE GENOMIC DNA]</scope>
    <source>
        <strain evidence="9 10">ATCC 50062</strain>
    </source>
</reference>
<proteinExistence type="inferred from homology"/>
<dbReference type="SMART" id="SM00175">
    <property type="entry name" value="RAB"/>
    <property type="match status" value="1"/>
</dbReference>
<comment type="subcellular location">
    <subcellularLocation>
        <location evidence="7">Endomembrane system</location>
        <topology evidence="7">Lipid-anchor</topology>
    </subcellularLocation>
</comment>
<keyword evidence="10" id="KW-1185">Reference proteome</keyword>
<dbReference type="GO" id="GO:0012505">
    <property type="term" value="C:endomembrane system"/>
    <property type="evidence" value="ECO:0007669"/>
    <property type="project" value="UniProtKB-SubCell"/>
</dbReference>
<evidence type="ECO:0000256" key="6">
    <source>
        <dbReference type="ARBA" id="ARBA00023289"/>
    </source>
</evidence>
<accession>A0A0L0DVS0</accession>
<evidence type="ECO:0000256" key="7">
    <source>
        <dbReference type="ARBA" id="ARBA00037868"/>
    </source>
</evidence>
<feature type="compositionally biased region" description="Polar residues" evidence="8">
    <location>
        <begin position="201"/>
        <end position="226"/>
    </location>
</feature>
<evidence type="ECO:0000313" key="9">
    <source>
        <dbReference type="EMBL" id="KNC55613.1"/>
    </source>
</evidence>
<dbReference type="OrthoDB" id="9989112at2759"/>
<evidence type="ECO:0000256" key="2">
    <source>
        <dbReference type="ARBA" id="ARBA00022741"/>
    </source>
</evidence>
<keyword evidence="4" id="KW-0472">Membrane</keyword>
<dbReference type="PROSITE" id="PS51419">
    <property type="entry name" value="RAB"/>
    <property type="match status" value="1"/>
</dbReference>
<evidence type="ECO:0000256" key="4">
    <source>
        <dbReference type="ARBA" id="ARBA00023136"/>
    </source>
</evidence>
<keyword evidence="2" id="KW-0547">Nucleotide-binding</keyword>
<dbReference type="eggNOG" id="KOG0087">
    <property type="taxonomic scope" value="Eukaryota"/>
</dbReference>
<organism evidence="9 10">
    <name type="scientific">Thecamonas trahens ATCC 50062</name>
    <dbReference type="NCBI Taxonomy" id="461836"/>
    <lineage>
        <taxon>Eukaryota</taxon>
        <taxon>Apusozoa</taxon>
        <taxon>Apusomonadida</taxon>
        <taxon>Apusomonadidae</taxon>
        <taxon>Thecamonas</taxon>
    </lineage>
</organism>
<dbReference type="InterPro" id="IPR050209">
    <property type="entry name" value="Rab_GTPases_membrane_traffic"/>
</dbReference>
<dbReference type="PANTHER" id="PTHR47979">
    <property type="entry name" value="DRAB11-RELATED"/>
    <property type="match status" value="1"/>
</dbReference>
<feature type="region of interest" description="Disordered" evidence="8">
    <location>
        <begin position="179"/>
        <end position="226"/>
    </location>
</feature>
<sequence length="226" mass="24967">MSDEDVACRYLFRVVIVGDSGVGKSNLLTRFTSAAFSHDTKSTIGVDFSDKTLTVQGEKVKAQIWDTAGQERYRGITQHYYRGATGALVVYDISSADSFDNAEFWLKEVRKHSSQEIVILLVGNKSDLEERREVETAEAQAFAEEHQVSFLETSALDNNNVSEAFTMCIEEIYRRKVAAGASSSDSDDDDDTPAPAKSKLEPSQTIKVTSTAPDEQAQAQEKQCKC</sequence>
<dbReference type="SMART" id="SM00173">
    <property type="entry name" value="RAS"/>
    <property type="match status" value="1"/>
</dbReference>
<dbReference type="SUPFAM" id="SSF52540">
    <property type="entry name" value="P-loop containing nucleoside triphosphate hydrolases"/>
    <property type="match status" value="1"/>
</dbReference>
<keyword evidence="6" id="KW-0636">Prenylation</keyword>
<keyword evidence="5" id="KW-0449">Lipoprotein</keyword>